<evidence type="ECO:0000313" key="2">
    <source>
        <dbReference type="Proteomes" id="UP000004200"/>
    </source>
</evidence>
<dbReference type="Proteomes" id="UP000004200">
    <property type="component" value="Unassembled WGS sequence"/>
</dbReference>
<organism evidence="1 2">
    <name type="scientific">Thiorhodococcus drewsii AZ1</name>
    <dbReference type="NCBI Taxonomy" id="765913"/>
    <lineage>
        <taxon>Bacteria</taxon>
        <taxon>Pseudomonadati</taxon>
        <taxon>Pseudomonadota</taxon>
        <taxon>Gammaproteobacteria</taxon>
        <taxon>Chromatiales</taxon>
        <taxon>Chromatiaceae</taxon>
        <taxon>Thiorhodococcus</taxon>
    </lineage>
</organism>
<dbReference type="AlphaFoldDB" id="G2E892"/>
<comment type="caution">
    <text evidence="1">The sequence shown here is derived from an EMBL/GenBank/DDBJ whole genome shotgun (WGS) entry which is preliminary data.</text>
</comment>
<reference evidence="1 2" key="1">
    <citation type="submission" date="2011-06" db="EMBL/GenBank/DDBJ databases">
        <title>The draft genome of Thiorhodococcus drewsii AZ1.</title>
        <authorList>
            <consortium name="US DOE Joint Genome Institute (JGI-PGF)"/>
            <person name="Lucas S."/>
            <person name="Han J."/>
            <person name="Lapidus A."/>
            <person name="Cheng J.-F."/>
            <person name="Goodwin L."/>
            <person name="Pitluck S."/>
            <person name="Peters L."/>
            <person name="Land M.L."/>
            <person name="Hauser L."/>
            <person name="Vogl K."/>
            <person name="Liu Z."/>
            <person name="Imhoff J."/>
            <person name="Thiel V."/>
            <person name="Frigaard N.-U."/>
            <person name="Bryant D.A."/>
            <person name="Woyke T.J."/>
        </authorList>
    </citation>
    <scope>NUCLEOTIDE SEQUENCE [LARGE SCALE GENOMIC DNA]</scope>
    <source>
        <strain evidence="1 2">AZ1</strain>
    </source>
</reference>
<dbReference type="Pfam" id="PF13384">
    <property type="entry name" value="HTH_23"/>
    <property type="match status" value="1"/>
</dbReference>
<accession>G2E892</accession>
<name>G2E892_9GAMM</name>
<dbReference type="STRING" id="765913.ThidrDRAFT_4506"/>
<dbReference type="eggNOG" id="COG2801">
    <property type="taxonomic scope" value="Bacteria"/>
</dbReference>
<dbReference type="EMBL" id="AFWT01000069">
    <property type="protein sequence ID" value="EGV27685.1"/>
    <property type="molecule type" value="Genomic_DNA"/>
</dbReference>
<proteinExistence type="predicted"/>
<keyword evidence="2" id="KW-1185">Reference proteome</keyword>
<protein>
    <submittedName>
        <fullName evidence="1">Uncharacterized protein</fullName>
    </submittedName>
</protein>
<sequence>MVSASDRRRAVELIEQAQQVGARLAPACEVLGLSVRTVQRWTCEGGVRENQRPTAVRPKPANALSPEEEQAILEACHRPEFAPLPPEQIVVRLLDEEQCYLGSVSSCYVPCDYMPVTSRVIICLDGAILCSEPARC</sequence>
<evidence type="ECO:0000313" key="1">
    <source>
        <dbReference type="EMBL" id="EGV27685.1"/>
    </source>
</evidence>
<gene>
    <name evidence="1" type="ORF">ThidrDRAFT_4506</name>
</gene>